<keyword evidence="1" id="KW-0812">Transmembrane</keyword>
<dbReference type="EMBL" id="AP027266">
    <property type="protein sequence ID" value="BDW84638.1"/>
    <property type="molecule type" value="Genomic_DNA"/>
</dbReference>
<sequence>MKREITLFKILLLLAAVFVVEMFVMLVLFQLEAHFPSIFRHRIIEAVVDPLMLSVLIGPFIYVLLVRPMQVSNSMKSRFLDLVSDQLRNPLNALQGLEAIGQDSPDDPLRKARSNAVSMLQFRVDHIIAFSALQADEPLACNNVHTLADLGTEAHRRIGFAFDAAGTGLDIAPDLPDLPLEAIDAETLLQILLLMLEIAMITSGTSSVTLGAKILGQAKRGTRARILVTHDGNAHADSADPESYDRIDMAWEIASHMARRIGARVRMERGRTLVLEITLPTTAIPS</sequence>
<evidence type="ECO:0000313" key="3">
    <source>
        <dbReference type="Proteomes" id="UP001337723"/>
    </source>
</evidence>
<keyword evidence="1" id="KW-0472">Membrane</keyword>
<feature type="transmembrane region" description="Helical" evidence="1">
    <location>
        <begin position="51"/>
        <end position="69"/>
    </location>
</feature>
<evidence type="ECO:0000313" key="2">
    <source>
        <dbReference type="EMBL" id="BDW84638.1"/>
    </source>
</evidence>
<name>A0AA48HAD1_9RHOB</name>
<organism evidence="2 3">
    <name type="scientific">Roseicyclus marinus</name>
    <dbReference type="NCBI Taxonomy" id="2161673"/>
    <lineage>
        <taxon>Bacteria</taxon>
        <taxon>Pseudomonadati</taxon>
        <taxon>Pseudomonadota</taxon>
        <taxon>Alphaproteobacteria</taxon>
        <taxon>Rhodobacterales</taxon>
        <taxon>Roseobacteraceae</taxon>
        <taxon>Roseicyclus</taxon>
    </lineage>
</organism>
<accession>A0AA48HAD1</accession>
<feature type="transmembrane region" description="Helical" evidence="1">
    <location>
        <begin position="7"/>
        <end position="31"/>
    </location>
</feature>
<dbReference type="GO" id="GO:0000155">
    <property type="term" value="F:phosphorelay sensor kinase activity"/>
    <property type="evidence" value="ECO:0007669"/>
    <property type="project" value="InterPro"/>
</dbReference>
<protein>
    <submittedName>
        <fullName evidence="2">Uncharacterized protein</fullName>
    </submittedName>
</protein>
<keyword evidence="1" id="KW-1133">Transmembrane helix</keyword>
<dbReference type="SUPFAM" id="SSF47384">
    <property type="entry name" value="Homodimeric domain of signal transducing histidine kinase"/>
    <property type="match status" value="1"/>
</dbReference>
<dbReference type="RefSeq" id="WP_338274664.1">
    <property type="nucleotide sequence ID" value="NZ_AP027266.1"/>
</dbReference>
<keyword evidence="3" id="KW-1185">Reference proteome</keyword>
<reference evidence="2 3" key="1">
    <citation type="submission" date="2023-01" db="EMBL/GenBank/DDBJ databases">
        <title>Complete genome sequence of Roseicyclus marinus strain Dej080120_10.</title>
        <authorList>
            <person name="Ueki S."/>
            <person name="Maruyama F."/>
        </authorList>
    </citation>
    <scope>NUCLEOTIDE SEQUENCE [LARGE SCALE GENOMIC DNA]</scope>
    <source>
        <strain evidence="2 3">Dej080120_10</strain>
    </source>
</reference>
<dbReference type="InterPro" id="IPR036097">
    <property type="entry name" value="HisK_dim/P_sf"/>
</dbReference>
<evidence type="ECO:0000256" key="1">
    <source>
        <dbReference type="SAM" id="Phobius"/>
    </source>
</evidence>
<gene>
    <name evidence="2" type="ORF">MACH21_08150</name>
</gene>
<dbReference type="KEGG" id="rmai:MACH21_08150"/>
<dbReference type="Proteomes" id="UP001337723">
    <property type="component" value="Chromosome"/>
</dbReference>
<proteinExistence type="predicted"/>
<dbReference type="AlphaFoldDB" id="A0AA48HAD1"/>